<keyword evidence="2" id="KW-0378">Hydrolase</keyword>
<evidence type="ECO:0000256" key="2">
    <source>
        <dbReference type="ARBA" id="ARBA00022801"/>
    </source>
</evidence>
<evidence type="ECO:0000256" key="1">
    <source>
        <dbReference type="ARBA" id="ARBA00022723"/>
    </source>
</evidence>
<evidence type="ECO:0000259" key="5">
    <source>
        <dbReference type="Pfam" id="PF00149"/>
    </source>
</evidence>
<dbReference type="Pfam" id="PF00149">
    <property type="entry name" value="Metallophos"/>
    <property type="match status" value="1"/>
</dbReference>
<dbReference type="CDD" id="cd07402">
    <property type="entry name" value="MPP_GpdQ"/>
    <property type="match status" value="1"/>
</dbReference>
<evidence type="ECO:0000256" key="4">
    <source>
        <dbReference type="ARBA" id="ARBA00025742"/>
    </source>
</evidence>
<dbReference type="SUPFAM" id="SSF56300">
    <property type="entry name" value="Metallo-dependent phosphatases"/>
    <property type="match status" value="1"/>
</dbReference>
<evidence type="ECO:0000313" key="6">
    <source>
        <dbReference type="EMBL" id="ATY34188.1"/>
    </source>
</evidence>
<feature type="domain" description="Calcineurin-like phosphoesterase" evidence="5">
    <location>
        <begin position="1"/>
        <end position="197"/>
    </location>
</feature>
<dbReference type="Gene3D" id="3.30.750.180">
    <property type="entry name" value="GpdQ, beta-strand dimerisation domain"/>
    <property type="match status" value="1"/>
</dbReference>
<keyword evidence="1" id="KW-0479">Metal-binding</keyword>
<organism evidence="6 7">
    <name type="scientific">Sphingomonas psychrotolerans</name>
    <dbReference type="NCBI Taxonomy" id="1327635"/>
    <lineage>
        <taxon>Bacteria</taxon>
        <taxon>Pseudomonadati</taxon>
        <taxon>Pseudomonadota</taxon>
        <taxon>Alphaproteobacteria</taxon>
        <taxon>Sphingomonadales</taxon>
        <taxon>Sphingomonadaceae</taxon>
        <taxon>Sphingomonas</taxon>
    </lineage>
</organism>
<dbReference type="KEGG" id="sphc:CVN68_21355"/>
<dbReference type="InterPro" id="IPR026575">
    <property type="entry name" value="GpdQ/CpdA-like"/>
</dbReference>
<evidence type="ECO:0000313" key="7">
    <source>
        <dbReference type="Proteomes" id="UP000229081"/>
    </source>
</evidence>
<dbReference type="InterPro" id="IPR050884">
    <property type="entry name" value="CNP_phosphodiesterase-III"/>
</dbReference>
<dbReference type="RefSeq" id="WP_100283977.1">
    <property type="nucleotide sequence ID" value="NZ_CP024923.1"/>
</dbReference>
<dbReference type="AlphaFoldDB" id="A0A2K8MJY1"/>
<dbReference type="OrthoDB" id="651281at2"/>
<dbReference type="GO" id="GO:0004112">
    <property type="term" value="F:cyclic-nucleotide phosphodiesterase activity"/>
    <property type="evidence" value="ECO:0007669"/>
    <property type="project" value="InterPro"/>
</dbReference>
<accession>A0A2K8MJY1</accession>
<keyword evidence="3" id="KW-0408">Iron</keyword>
<dbReference type="Gene3D" id="3.60.21.40">
    <property type="entry name" value="GpdQ, catalytic alpha/beta sandwich domain"/>
    <property type="match status" value="1"/>
</dbReference>
<dbReference type="InterPro" id="IPR042283">
    <property type="entry name" value="GpdQ_catalytic"/>
</dbReference>
<proteinExistence type="inferred from homology"/>
<dbReference type="InterPro" id="IPR042281">
    <property type="entry name" value="GpdQ_beta-strand"/>
</dbReference>
<dbReference type="EMBL" id="CP024923">
    <property type="protein sequence ID" value="ATY34188.1"/>
    <property type="molecule type" value="Genomic_DNA"/>
</dbReference>
<evidence type="ECO:0000256" key="3">
    <source>
        <dbReference type="ARBA" id="ARBA00023004"/>
    </source>
</evidence>
<dbReference type="PANTHER" id="PTHR42988">
    <property type="entry name" value="PHOSPHOHYDROLASE"/>
    <property type="match status" value="1"/>
</dbReference>
<reference evidence="6 7" key="1">
    <citation type="submission" date="2017-11" db="EMBL/GenBank/DDBJ databases">
        <title>Complete genome sequence of Sphingomonas sp. Strain Cra20, a psychrotolerant potential plant growth promoting rhizobacteria.</title>
        <authorList>
            <person name="Luo Y."/>
        </authorList>
    </citation>
    <scope>NUCLEOTIDE SEQUENCE [LARGE SCALE GENOMIC DNA]</scope>
    <source>
        <strain evidence="6 7">Cra20</strain>
    </source>
</reference>
<protein>
    <submittedName>
        <fullName evidence="6">Phosphodiesterase</fullName>
    </submittedName>
</protein>
<dbReference type="InterPro" id="IPR004843">
    <property type="entry name" value="Calcineurin-like_PHP"/>
</dbReference>
<comment type="similarity">
    <text evidence="4">Belongs to the cyclic nucleotide phosphodiesterase class-III family.</text>
</comment>
<keyword evidence="7" id="KW-1185">Reference proteome</keyword>
<dbReference type="InterPro" id="IPR029052">
    <property type="entry name" value="Metallo-depent_PP-like"/>
</dbReference>
<name>A0A2K8MJY1_9SPHN</name>
<dbReference type="GO" id="GO:0046872">
    <property type="term" value="F:metal ion binding"/>
    <property type="evidence" value="ECO:0007669"/>
    <property type="project" value="UniProtKB-KW"/>
</dbReference>
<dbReference type="PANTHER" id="PTHR42988:SF2">
    <property type="entry name" value="CYCLIC NUCLEOTIDE PHOSPHODIESTERASE CBUA0032-RELATED"/>
    <property type="match status" value="1"/>
</dbReference>
<dbReference type="Proteomes" id="UP000229081">
    <property type="component" value="Chromosome"/>
</dbReference>
<gene>
    <name evidence="6" type="ORF">CVN68_21355</name>
</gene>
<sequence>MLIVQLTDTHVVARGKGAYRDQIDTNGMIASAIDRVNALRPRPDCVIITGDLTDHGTLDEYAELVRQLERLELPFYLVIGNHDHRDTMLAALDYPHLTGVGPFVQYTVEHHPVRLIMLDSTSDVHHMGAFCEARRAWLEARLAEAPERPTVVALHHPPFDTGITLMDAAGPAWAQGLVETLARHPNIERVLCGHIHRSIQTLVGGRLVSVCPSTAHQVTLDLGAEPQEGGFFEMEPPGFQIHLWQDGRMITHTALVERYPEVFPLSAEMLARIREMTPGQMMLKKDLAF</sequence>